<keyword evidence="1" id="KW-0793">Thylakoid</keyword>
<dbReference type="GO" id="GO:0031977">
    <property type="term" value="C:thylakoid lumen"/>
    <property type="evidence" value="ECO:0007669"/>
    <property type="project" value="UniProtKB-UniRule"/>
</dbReference>
<comment type="caution">
    <text evidence="3">The sequence shown here is derived from an EMBL/GenBank/DDBJ whole genome shotgun (WGS) entry which is preliminary data.</text>
</comment>
<reference evidence="3 4" key="2">
    <citation type="submission" date="2018-03" db="EMBL/GenBank/DDBJ databases">
        <title>The ancient ancestry and fast evolution of plastids.</title>
        <authorList>
            <person name="Moore K.R."/>
            <person name="Magnabosco C."/>
            <person name="Momper L."/>
            <person name="Gold D.A."/>
            <person name="Bosak T."/>
            <person name="Fournier G.P."/>
        </authorList>
    </citation>
    <scope>NUCLEOTIDE SEQUENCE [LARGE SCALE GENOMIC DNA]</scope>
    <source>
        <strain evidence="3 4">CCAP 1448/3</strain>
    </source>
</reference>
<dbReference type="PROSITE" id="PS51257">
    <property type="entry name" value="PROKAR_LIPOPROTEIN"/>
    <property type="match status" value="1"/>
</dbReference>
<keyword evidence="1" id="KW-0472">Membrane</keyword>
<feature type="signal peptide" evidence="2">
    <location>
        <begin position="1"/>
        <end position="20"/>
    </location>
</feature>
<dbReference type="InterPro" id="IPR017488">
    <property type="entry name" value="PSII_Psb27_cyano_bac"/>
</dbReference>
<dbReference type="OrthoDB" id="541086at2"/>
<dbReference type="GO" id="GO:0009523">
    <property type="term" value="C:photosystem II"/>
    <property type="evidence" value="ECO:0007669"/>
    <property type="project" value="InterPro"/>
</dbReference>
<dbReference type="GO" id="GO:0010207">
    <property type="term" value="P:photosystem II assembly"/>
    <property type="evidence" value="ECO:0007669"/>
    <property type="project" value="UniProtKB-UniRule"/>
</dbReference>
<dbReference type="Pfam" id="PF13326">
    <property type="entry name" value="PSII_Pbs27"/>
    <property type="match status" value="1"/>
</dbReference>
<keyword evidence="1" id="KW-0564">Palmitate</keyword>
<comment type="similarity">
    <text evidence="1">Belongs to the Psb27 family.</text>
</comment>
<dbReference type="InterPro" id="IPR038450">
    <property type="entry name" value="PSII_Psb27_sf"/>
</dbReference>
<name>A0A2T1C575_9CYAN</name>
<feature type="chain" id="PRO_5015715745" description="Photosystem II lipoprotein Psb27" evidence="2">
    <location>
        <begin position="21"/>
        <end position="133"/>
    </location>
</feature>
<dbReference type="NCBIfam" id="TIGR03044">
    <property type="entry name" value="PS_II_psb27"/>
    <property type="match status" value="1"/>
</dbReference>
<comment type="function">
    <text evidence="1">Plays a role in the repair and/or biogenesis of the calcium-manganese-oxide cluster on the lumenal face of the thylakoid membrane. Its presence in a photosystem II (PSII) preparation prevents binding of some small extrinsic subunits and thus assembly of calcium-manganese-oxide cluster.</text>
</comment>
<dbReference type="PANTHER" id="PTHR34041:SF1">
    <property type="entry name" value="PHOTOSYSTEM II REPAIR PROTEIN PSB27-H1, CHLOROPLASTIC"/>
    <property type="match status" value="1"/>
</dbReference>
<evidence type="ECO:0000313" key="3">
    <source>
        <dbReference type="EMBL" id="PSB03406.1"/>
    </source>
</evidence>
<dbReference type="InterPro" id="IPR025585">
    <property type="entry name" value="PSII_Psb27"/>
</dbReference>
<keyword evidence="1 2" id="KW-0732">Signal</keyword>
<dbReference type="EMBL" id="PVWJ01000033">
    <property type="protein sequence ID" value="PSB03406.1"/>
    <property type="molecule type" value="Genomic_DNA"/>
</dbReference>
<accession>A0A2T1C575</accession>
<keyword evidence="4" id="KW-1185">Reference proteome</keyword>
<protein>
    <recommendedName>
        <fullName evidence="1">Photosystem II lipoprotein Psb27</fullName>
    </recommendedName>
    <alternativeName>
        <fullName evidence="1">Photosystem II 11 kDa protein</fullName>
    </alternativeName>
</protein>
<evidence type="ECO:0000256" key="2">
    <source>
        <dbReference type="SAM" id="SignalP"/>
    </source>
</evidence>
<dbReference type="AlphaFoldDB" id="A0A2T1C575"/>
<dbReference type="Proteomes" id="UP000238762">
    <property type="component" value="Unassembled WGS sequence"/>
</dbReference>
<dbReference type="GO" id="GO:0031676">
    <property type="term" value="C:plasma membrane-derived thylakoid membrane"/>
    <property type="evidence" value="ECO:0007669"/>
    <property type="project" value="UniProtKB-SubCell"/>
</dbReference>
<proteinExistence type="inferred from homology"/>
<dbReference type="Gene3D" id="1.20.58.810">
    <property type="entry name" value="Photosystem II Pbs27"/>
    <property type="match status" value="1"/>
</dbReference>
<gene>
    <name evidence="1 3" type="primary">psb27</name>
    <name evidence="3" type="ORF">C7B64_08700</name>
</gene>
<comment type="subcellular location">
    <subcellularLocation>
        <location evidence="1">Cellular thylakoid membrane</location>
        <topology evidence="1">Lipid-anchor</topology>
        <orientation evidence="1">Lumenal side</orientation>
    </subcellularLocation>
    <text evidence="1">Associated with PSII on the lumenal side of the thylakoid membrane.</text>
</comment>
<evidence type="ECO:0000256" key="1">
    <source>
        <dbReference type="HAMAP-Rule" id="MF_01481"/>
    </source>
</evidence>
<keyword evidence="1" id="KW-0449">Lipoprotein</keyword>
<dbReference type="PANTHER" id="PTHR34041">
    <property type="entry name" value="PHOTOSYSTEM II REPAIR PROTEIN PSB27-H1, CHLOROPLASTIC"/>
    <property type="match status" value="1"/>
</dbReference>
<dbReference type="HAMAP" id="MF_01481">
    <property type="entry name" value="PSII_Psb27"/>
    <property type="match status" value="1"/>
</dbReference>
<reference evidence="3 4" key="1">
    <citation type="submission" date="2018-02" db="EMBL/GenBank/DDBJ databases">
        <authorList>
            <person name="Cohen D.B."/>
            <person name="Kent A.D."/>
        </authorList>
    </citation>
    <scope>NUCLEOTIDE SEQUENCE [LARGE SCALE GENOMIC DNA]</scope>
    <source>
        <strain evidence="3 4">CCAP 1448/3</strain>
    </source>
</reference>
<organism evidence="3 4">
    <name type="scientific">Merismopedia glauca CCAP 1448/3</name>
    <dbReference type="NCBI Taxonomy" id="1296344"/>
    <lineage>
        <taxon>Bacteria</taxon>
        <taxon>Bacillati</taxon>
        <taxon>Cyanobacteriota</taxon>
        <taxon>Cyanophyceae</taxon>
        <taxon>Synechococcales</taxon>
        <taxon>Merismopediaceae</taxon>
        <taxon>Merismopedia</taxon>
    </lineage>
</organism>
<dbReference type="GO" id="GO:0010206">
    <property type="term" value="P:photosystem II repair"/>
    <property type="evidence" value="ECO:0007669"/>
    <property type="project" value="UniProtKB-UniRule"/>
</dbReference>
<dbReference type="RefSeq" id="WP_106288254.1">
    <property type="nucleotide sequence ID" value="NZ_CAWNTC010000005.1"/>
</dbReference>
<sequence>MKRYLSSLLALVLVIAIAISGCGTDTPAGMVGNYNQDTLTLLQNLRTAVDLPDDSPDKSAAQGIAKQSINDYAALYRRDDNLSRLSSFTTLRTALNSLAAHYTSYPNRPLPQKLKDRLAQEFAQAEAALKRGS</sequence>
<comment type="subunit">
    <text evidence="1">Monomer. Forms a complex with a monomeric, partially assembled PSII. This is probably the complex in which D1 is assembled and/or replaced.</text>
</comment>
<evidence type="ECO:0000313" key="4">
    <source>
        <dbReference type="Proteomes" id="UP000238762"/>
    </source>
</evidence>